<evidence type="ECO:0000313" key="7">
    <source>
        <dbReference type="EMBL" id="MBO8436857.1"/>
    </source>
</evidence>
<dbReference type="Gene3D" id="3.20.20.70">
    <property type="entry name" value="Aldolase class I"/>
    <property type="match status" value="1"/>
</dbReference>
<comment type="cofactor">
    <cofactor evidence="5">
        <name>[4Fe-4S] cluster</name>
        <dbReference type="ChEBI" id="CHEBI:49883"/>
    </cofactor>
    <text evidence="5">Binds 1 [4Fe-4S] cluster. The cluster is coordinated with 3 cysteines and an exchangeable S-adenosyl-L-methionine.</text>
</comment>
<keyword evidence="1 5" id="KW-0949">S-adenosyl-L-methionine</keyword>
<dbReference type="GO" id="GO:0003824">
    <property type="term" value="F:catalytic activity"/>
    <property type="evidence" value="ECO:0007669"/>
    <property type="project" value="InterPro"/>
</dbReference>
<name>A0A9D9E1A8_9SPIO</name>
<dbReference type="InterPro" id="IPR040085">
    <property type="entry name" value="MJ0674-like"/>
</dbReference>
<gene>
    <name evidence="7" type="ORF">IAA97_07765</name>
</gene>
<dbReference type="GO" id="GO:0046872">
    <property type="term" value="F:metal ion binding"/>
    <property type="evidence" value="ECO:0007669"/>
    <property type="project" value="UniProtKB-KW"/>
</dbReference>
<keyword evidence="2 5" id="KW-0479">Metal-binding</keyword>
<feature type="binding site" evidence="5">
    <location>
        <position position="67"/>
    </location>
    <ligand>
        <name>[4Fe-4S] cluster</name>
        <dbReference type="ChEBI" id="CHEBI:49883"/>
        <note>4Fe-4S-S-AdoMet</note>
    </ligand>
</feature>
<proteinExistence type="predicted"/>
<dbReference type="Proteomes" id="UP000823615">
    <property type="component" value="Unassembled WGS sequence"/>
</dbReference>
<dbReference type="AlphaFoldDB" id="A0A9D9E1A8"/>
<organism evidence="7 8">
    <name type="scientific">Candidatus Ornithospirochaeta stercoripullorum</name>
    <dbReference type="NCBI Taxonomy" id="2840899"/>
    <lineage>
        <taxon>Bacteria</taxon>
        <taxon>Pseudomonadati</taxon>
        <taxon>Spirochaetota</taxon>
        <taxon>Spirochaetia</taxon>
        <taxon>Spirochaetales</taxon>
        <taxon>Spirochaetaceae</taxon>
        <taxon>Spirochaetaceae incertae sedis</taxon>
        <taxon>Candidatus Ornithospirochaeta</taxon>
    </lineage>
</organism>
<feature type="domain" description="Radical SAM core" evidence="6">
    <location>
        <begin position="46"/>
        <end position="269"/>
    </location>
</feature>
<dbReference type="InterPro" id="IPR016431">
    <property type="entry name" value="Pyrv-formate_lyase-activ_prd"/>
</dbReference>
<dbReference type="PIRSF" id="PIRSF004869">
    <property type="entry name" value="PflX_prd"/>
    <property type="match status" value="1"/>
</dbReference>
<dbReference type="GO" id="GO:0051536">
    <property type="term" value="F:iron-sulfur cluster binding"/>
    <property type="evidence" value="ECO:0007669"/>
    <property type="project" value="UniProtKB-KW"/>
</dbReference>
<dbReference type="SUPFAM" id="SSF102114">
    <property type="entry name" value="Radical SAM enzymes"/>
    <property type="match status" value="1"/>
</dbReference>
<dbReference type="PANTHER" id="PTHR43075:SF1">
    <property type="entry name" value="FORMATE LYASE ACTIVATING ENZYME, PUTATIVE (AFU_ORTHOLOGUE AFUA_2G15630)-RELATED"/>
    <property type="match status" value="1"/>
</dbReference>
<dbReference type="Pfam" id="PF04055">
    <property type="entry name" value="Radical_SAM"/>
    <property type="match status" value="1"/>
</dbReference>
<evidence type="ECO:0000256" key="1">
    <source>
        <dbReference type="ARBA" id="ARBA00022691"/>
    </source>
</evidence>
<dbReference type="SFLD" id="SFLDG01099">
    <property type="entry name" value="Uncharacterised_Radical_SAM_Su"/>
    <property type="match status" value="1"/>
</dbReference>
<evidence type="ECO:0000256" key="2">
    <source>
        <dbReference type="ARBA" id="ARBA00022723"/>
    </source>
</evidence>
<dbReference type="EMBL" id="JADIMT010000092">
    <property type="protein sequence ID" value="MBO8436857.1"/>
    <property type="molecule type" value="Genomic_DNA"/>
</dbReference>
<comment type="caution">
    <text evidence="7">The sequence shown here is derived from an EMBL/GenBank/DDBJ whole genome shotgun (WGS) entry which is preliminary data.</text>
</comment>
<evidence type="ECO:0000256" key="5">
    <source>
        <dbReference type="PIRSR" id="PIRSR004869-50"/>
    </source>
</evidence>
<dbReference type="SFLD" id="SFLDS00029">
    <property type="entry name" value="Radical_SAM"/>
    <property type="match status" value="1"/>
</dbReference>
<reference evidence="7" key="2">
    <citation type="journal article" date="2021" name="PeerJ">
        <title>Extensive microbial diversity within the chicken gut microbiome revealed by metagenomics and culture.</title>
        <authorList>
            <person name="Gilroy R."/>
            <person name="Ravi A."/>
            <person name="Getino M."/>
            <person name="Pursley I."/>
            <person name="Horton D.L."/>
            <person name="Alikhan N.F."/>
            <person name="Baker D."/>
            <person name="Gharbi K."/>
            <person name="Hall N."/>
            <person name="Watson M."/>
            <person name="Adriaenssens E.M."/>
            <person name="Foster-Nyarko E."/>
            <person name="Jarju S."/>
            <person name="Secka A."/>
            <person name="Antonio M."/>
            <person name="Oren A."/>
            <person name="Chaudhuri R.R."/>
            <person name="La Ragione R."/>
            <person name="Hildebrand F."/>
            <person name="Pallen M.J."/>
        </authorList>
    </citation>
    <scope>NUCLEOTIDE SEQUENCE</scope>
    <source>
        <strain evidence="7">7293</strain>
    </source>
</reference>
<feature type="binding site" evidence="5">
    <location>
        <position position="60"/>
    </location>
    <ligand>
        <name>[4Fe-4S] cluster</name>
        <dbReference type="ChEBI" id="CHEBI:49883"/>
        <note>4Fe-4S-S-AdoMet</note>
    </ligand>
</feature>
<sequence length="310" mass="34783">MNQYLNCELCPNLCRVNRTERRGICRQSDQVKIAWAGLHRGEEPPITGVHGSGMIFFTGCPLHCPYCQNRQISGSDGMDVGLIVTVWELADIMLSLERDGACTLNLVTGTHFIPSIIDALDIAKREGFSLPVVWNSSGYERVEALSLIDDYIDIYLLDCKTLSSSTASRFCGRAEYASVILPVLDAVKAWHPVTDLEKMKGTLLRHLVFPGEIASTIEFLRVFAQRYKDNFYLSLMTQFVPPKGEPGFPPISDEDYDLLVDTLEDLGIDDGFMQDPGDDDILWIPDFTRDVPFPSSFADADPYFLSLKHR</sequence>
<evidence type="ECO:0000256" key="3">
    <source>
        <dbReference type="ARBA" id="ARBA00023004"/>
    </source>
</evidence>
<feature type="binding site" evidence="5">
    <location>
        <position position="64"/>
    </location>
    <ligand>
        <name>[4Fe-4S] cluster</name>
        <dbReference type="ChEBI" id="CHEBI:49883"/>
        <note>4Fe-4S-S-AdoMet</note>
    </ligand>
</feature>
<protein>
    <submittedName>
        <fullName evidence="7">Radical SAM protein</fullName>
    </submittedName>
</protein>
<evidence type="ECO:0000256" key="4">
    <source>
        <dbReference type="ARBA" id="ARBA00023014"/>
    </source>
</evidence>
<keyword evidence="3 5" id="KW-0408">Iron</keyword>
<dbReference type="CDD" id="cd01335">
    <property type="entry name" value="Radical_SAM"/>
    <property type="match status" value="1"/>
</dbReference>
<evidence type="ECO:0000259" key="6">
    <source>
        <dbReference type="PROSITE" id="PS51918"/>
    </source>
</evidence>
<dbReference type="PROSITE" id="PS51918">
    <property type="entry name" value="RADICAL_SAM"/>
    <property type="match status" value="1"/>
</dbReference>
<accession>A0A9D9E1A8</accession>
<evidence type="ECO:0000313" key="8">
    <source>
        <dbReference type="Proteomes" id="UP000823615"/>
    </source>
</evidence>
<keyword evidence="4 5" id="KW-0411">Iron-sulfur</keyword>
<dbReference type="InterPro" id="IPR013785">
    <property type="entry name" value="Aldolase_TIM"/>
</dbReference>
<dbReference type="PANTHER" id="PTHR43075">
    <property type="entry name" value="FORMATE LYASE ACTIVATING ENZYME, PUTATIVE (AFU_ORTHOLOGUE AFUA_2G15630)-RELATED"/>
    <property type="match status" value="1"/>
</dbReference>
<dbReference type="InterPro" id="IPR007197">
    <property type="entry name" value="rSAM"/>
</dbReference>
<dbReference type="InterPro" id="IPR058240">
    <property type="entry name" value="rSAM_sf"/>
</dbReference>
<reference evidence="7" key="1">
    <citation type="submission" date="2020-10" db="EMBL/GenBank/DDBJ databases">
        <authorList>
            <person name="Gilroy R."/>
        </authorList>
    </citation>
    <scope>NUCLEOTIDE SEQUENCE</scope>
    <source>
        <strain evidence="7">7293</strain>
    </source>
</reference>